<protein>
    <submittedName>
        <fullName evidence="2">Uncharacterized protein</fullName>
    </submittedName>
</protein>
<name>A0ABD3DDU5_9LAMI</name>
<evidence type="ECO:0000313" key="2">
    <source>
        <dbReference type="EMBL" id="KAL3640528.1"/>
    </source>
</evidence>
<proteinExistence type="predicted"/>
<feature type="region of interest" description="Disordered" evidence="1">
    <location>
        <begin position="1"/>
        <end position="23"/>
    </location>
</feature>
<evidence type="ECO:0000313" key="3">
    <source>
        <dbReference type="Proteomes" id="UP001632038"/>
    </source>
</evidence>
<accession>A0ABD3DDU5</accession>
<dbReference type="Proteomes" id="UP001632038">
    <property type="component" value="Unassembled WGS sequence"/>
</dbReference>
<keyword evidence="3" id="KW-1185">Reference proteome</keyword>
<dbReference type="AlphaFoldDB" id="A0ABD3DDU5"/>
<evidence type="ECO:0000256" key="1">
    <source>
        <dbReference type="SAM" id="MobiDB-lite"/>
    </source>
</evidence>
<reference evidence="3" key="1">
    <citation type="journal article" date="2024" name="IScience">
        <title>Strigolactones Initiate the Formation of Haustorium-like Structures in Castilleja.</title>
        <authorList>
            <person name="Buerger M."/>
            <person name="Peterson D."/>
            <person name="Chory J."/>
        </authorList>
    </citation>
    <scope>NUCLEOTIDE SEQUENCE [LARGE SCALE GENOMIC DNA]</scope>
</reference>
<comment type="caution">
    <text evidence="2">The sequence shown here is derived from an EMBL/GenBank/DDBJ whole genome shotgun (WGS) entry which is preliminary data.</text>
</comment>
<gene>
    <name evidence="2" type="ORF">CASFOL_015496</name>
</gene>
<dbReference type="EMBL" id="JAVIJP010000017">
    <property type="protein sequence ID" value="KAL3640528.1"/>
    <property type="molecule type" value="Genomic_DNA"/>
</dbReference>
<sequence>MEIEPTAAAPKMPPEPSVSAASGAVNNLAGLITCN</sequence>
<organism evidence="2 3">
    <name type="scientific">Castilleja foliolosa</name>
    <dbReference type="NCBI Taxonomy" id="1961234"/>
    <lineage>
        <taxon>Eukaryota</taxon>
        <taxon>Viridiplantae</taxon>
        <taxon>Streptophyta</taxon>
        <taxon>Embryophyta</taxon>
        <taxon>Tracheophyta</taxon>
        <taxon>Spermatophyta</taxon>
        <taxon>Magnoliopsida</taxon>
        <taxon>eudicotyledons</taxon>
        <taxon>Gunneridae</taxon>
        <taxon>Pentapetalae</taxon>
        <taxon>asterids</taxon>
        <taxon>lamiids</taxon>
        <taxon>Lamiales</taxon>
        <taxon>Orobanchaceae</taxon>
        <taxon>Pedicularideae</taxon>
        <taxon>Castillejinae</taxon>
        <taxon>Castilleja</taxon>
    </lineage>
</organism>